<evidence type="ECO:0000313" key="1">
    <source>
        <dbReference type="Proteomes" id="UP000095282"/>
    </source>
</evidence>
<proteinExistence type="predicted"/>
<name>A0A1I7TB98_9PELO</name>
<dbReference type="Proteomes" id="UP000095282">
    <property type="component" value="Unplaced"/>
</dbReference>
<sequence length="518" mass="61208">MWALSLRRAEGGNCHLLRRRDYRHADDTNDTEPKSTVLQSSIVFYGEKDINDPKRAIFFMEESDAIFIRELIDKADDAEMGKIEIKYMSSHLSFHKHREAKIILRGLEMETVDDLNYARVFKEEFLDALEVAMIKQPSQNARMERLLNKWITANRKYIASVKHFSPTYTIKELVAKLDRFHISRDLFTIASDSDATGDSSADTVFDGPRFGTFGYRRFRLVNEARAHELVYNHLWKKVEPSTHIRSSHLIFDKQMQWYICNLMEIFRKLKNVNYVESRHIKNTMEAIERTCVDELERQNVKMIPDPSGMFFNYHRMACKALGIPNFLHIIARLSSVWQFRMDYWLVRLYRLLGLITVYSPKKKKSGLLKYNCSWPVIEKLEKEHIQLLKQFKKIIIAIKYYRNQQNFSVGMYQKLVDIINEIIEITTEKSKDGNYGFLNVVTLSRDREMNEEEEWQKRIGLQMEKCIDDKLRQLHSDYILNILNIKVKEMLESVNSQEERYRLISSLSAVDLTKVFVS</sequence>
<reference evidence="2" key="1">
    <citation type="submission" date="2016-11" db="UniProtKB">
        <authorList>
            <consortium name="WormBaseParasite"/>
        </authorList>
    </citation>
    <scope>IDENTIFICATION</scope>
</reference>
<dbReference type="AlphaFoldDB" id="A0A1I7TB98"/>
<keyword evidence="1" id="KW-1185">Reference proteome</keyword>
<organism evidence="1 2">
    <name type="scientific">Caenorhabditis tropicalis</name>
    <dbReference type="NCBI Taxonomy" id="1561998"/>
    <lineage>
        <taxon>Eukaryota</taxon>
        <taxon>Metazoa</taxon>
        <taxon>Ecdysozoa</taxon>
        <taxon>Nematoda</taxon>
        <taxon>Chromadorea</taxon>
        <taxon>Rhabditida</taxon>
        <taxon>Rhabditina</taxon>
        <taxon>Rhabditomorpha</taxon>
        <taxon>Rhabditoidea</taxon>
        <taxon>Rhabditidae</taxon>
        <taxon>Peloderinae</taxon>
        <taxon>Caenorhabditis</taxon>
    </lineage>
</organism>
<dbReference type="WBParaSite" id="Csp11.Scaffold570.g4246.t1">
    <property type="protein sequence ID" value="Csp11.Scaffold570.g4246.t1"/>
    <property type="gene ID" value="Csp11.Scaffold570.g4246"/>
</dbReference>
<accession>A0A1I7TB98</accession>
<protein>
    <submittedName>
        <fullName evidence="2">RING-type domain-containing protein</fullName>
    </submittedName>
</protein>
<evidence type="ECO:0000313" key="2">
    <source>
        <dbReference type="WBParaSite" id="Csp11.Scaffold570.g4246.t1"/>
    </source>
</evidence>